<evidence type="ECO:0000256" key="1">
    <source>
        <dbReference type="ARBA" id="ARBA00004162"/>
    </source>
</evidence>
<accession>A0ABY0FGJ4</accession>
<evidence type="ECO:0000256" key="3">
    <source>
        <dbReference type="ARBA" id="ARBA00014962"/>
    </source>
</evidence>
<dbReference type="SMART" id="SM01323">
    <property type="entry name" value="YajC"/>
    <property type="match status" value="1"/>
</dbReference>
<evidence type="ECO:0000256" key="10">
    <source>
        <dbReference type="ARBA" id="ARBA00023136"/>
    </source>
</evidence>
<dbReference type="Proteomes" id="UP000290682">
    <property type="component" value="Unassembled WGS sequence"/>
</dbReference>
<evidence type="ECO:0000313" key="12">
    <source>
        <dbReference type="EMBL" id="RXZ45430.1"/>
    </source>
</evidence>
<organism evidence="12 13">
    <name type="scientific">Crenobacter cavernae</name>
    <dbReference type="NCBI Taxonomy" id="2290923"/>
    <lineage>
        <taxon>Bacteria</taxon>
        <taxon>Pseudomonadati</taxon>
        <taxon>Pseudomonadota</taxon>
        <taxon>Betaproteobacteria</taxon>
        <taxon>Neisseriales</taxon>
        <taxon>Neisseriaceae</taxon>
        <taxon>Crenobacter</taxon>
    </lineage>
</organism>
<comment type="similarity">
    <text evidence="2">Belongs to the YajC family.</text>
</comment>
<reference evidence="12 13" key="1">
    <citation type="submission" date="2018-10" db="EMBL/GenBank/DDBJ databases">
        <title>Draft genome of Fastidiocella sp. strain 375T, a bacterium isolated from a karstic cave dripping water.</title>
        <authorList>
            <person name="Coelho C."/>
            <person name="Verissimo A."/>
            <person name="Tiago I."/>
        </authorList>
    </citation>
    <scope>NUCLEOTIDE SEQUENCE [LARGE SCALE GENOMIC DNA]</scope>
    <source>
        <strain evidence="12 13">CAVE-375</strain>
    </source>
</reference>
<protein>
    <recommendedName>
        <fullName evidence="3">Sec translocon accessory complex subunit YajC</fullName>
    </recommendedName>
</protein>
<keyword evidence="9" id="KW-0811">Translocation</keyword>
<keyword evidence="5" id="KW-1003">Cell membrane</keyword>
<evidence type="ECO:0000256" key="6">
    <source>
        <dbReference type="ARBA" id="ARBA00022692"/>
    </source>
</evidence>
<dbReference type="Pfam" id="PF02699">
    <property type="entry name" value="YajC"/>
    <property type="match status" value="1"/>
</dbReference>
<keyword evidence="10 11" id="KW-0472">Membrane</keyword>
<sequence>MFITPAYAATGPAGFDLSTVMGFLPMIAIFAVFWLLLIRPQQKKMKEHQKMLSVLEKGDEVVTQGGVAGRVTKVGEAFLAVEIANGVEVQVQRSAVSGKLEKGTLKSL</sequence>
<evidence type="ECO:0000256" key="4">
    <source>
        <dbReference type="ARBA" id="ARBA00022448"/>
    </source>
</evidence>
<dbReference type="EMBL" id="REGR01000001">
    <property type="protein sequence ID" value="RXZ45430.1"/>
    <property type="molecule type" value="Genomic_DNA"/>
</dbReference>
<keyword evidence="13" id="KW-1185">Reference proteome</keyword>
<evidence type="ECO:0000256" key="8">
    <source>
        <dbReference type="ARBA" id="ARBA00022989"/>
    </source>
</evidence>
<keyword evidence="6 11" id="KW-0812">Transmembrane</keyword>
<evidence type="ECO:0000256" key="9">
    <source>
        <dbReference type="ARBA" id="ARBA00023010"/>
    </source>
</evidence>
<dbReference type="PRINTS" id="PR01853">
    <property type="entry name" value="YAJCTRNLCASE"/>
</dbReference>
<evidence type="ECO:0000256" key="7">
    <source>
        <dbReference type="ARBA" id="ARBA00022927"/>
    </source>
</evidence>
<gene>
    <name evidence="12" type="primary">yajC</name>
    <name evidence="12" type="ORF">EBB06_01045</name>
</gene>
<evidence type="ECO:0000256" key="5">
    <source>
        <dbReference type="ARBA" id="ARBA00022475"/>
    </source>
</evidence>
<dbReference type="InterPro" id="IPR003849">
    <property type="entry name" value="Preprotein_translocase_YajC"/>
</dbReference>
<keyword evidence="7" id="KW-0653">Protein transport</keyword>
<proteinExistence type="inferred from homology"/>
<comment type="caution">
    <text evidence="12">The sequence shown here is derived from an EMBL/GenBank/DDBJ whole genome shotgun (WGS) entry which is preliminary data.</text>
</comment>
<keyword evidence="8 11" id="KW-1133">Transmembrane helix</keyword>
<comment type="subcellular location">
    <subcellularLocation>
        <location evidence="1">Cell membrane</location>
        <topology evidence="1">Single-pass membrane protein</topology>
    </subcellularLocation>
</comment>
<evidence type="ECO:0000313" key="13">
    <source>
        <dbReference type="Proteomes" id="UP000290682"/>
    </source>
</evidence>
<evidence type="ECO:0000256" key="2">
    <source>
        <dbReference type="ARBA" id="ARBA00006742"/>
    </source>
</evidence>
<dbReference type="RefSeq" id="WP_129210684.1">
    <property type="nucleotide sequence ID" value="NZ_REGR01000001.1"/>
</dbReference>
<keyword evidence="4" id="KW-0813">Transport</keyword>
<name>A0ABY0FGJ4_9NEIS</name>
<dbReference type="NCBIfam" id="TIGR00739">
    <property type="entry name" value="yajC"/>
    <property type="match status" value="1"/>
</dbReference>
<dbReference type="PANTHER" id="PTHR33909:SF1">
    <property type="entry name" value="SEC TRANSLOCON ACCESSORY COMPLEX SUBUNIT YAJC"/>
    <property type="match status" value="1"/>
</dbReference>
<evidence type="ECO:0000256" key="11">
    <source>
        <dbReference type="SAM" id="Phobius"/>
    </source>
</evidence>
<dbReference type="PANTHER" id="PTHR33909">
    <property type="entry name" value="SEC TRANSLOCON ACCESSORY COMPLEX SUBUNIT YAJC"/>
    <property type="match status" value="1"/>
</dbReference>
<feature type="transmembrane region" description="Helical" evidence="11">
    <location>
        <begin position="20"/>
        <end position="38"/>
    </location>
</feature>